<dbReference type="AlphaFoldDB" id="A0A1R3VJH5"/>
<name>A0A1R3VJH5_9HYPH</name>
<dbReference type="EMBL" id="FTPD01000045">
    <property type="protein sequence ID" value="SIT58581.1"/>
    <property type="molecule type" value="Genomic_DNA"/>
</dbReference>
<evidence type="ECO:0000313" key="2">
    <source>
        <dbReference type="Proteomes" id="UP000188388"/>
    </source>
</evidence>
<proteinExistence type="predicted"/>
<keyword evidence="2" id="KW-1185">Reference proteome</keyword>
<reference evidence="2" key="1">
    <citation type="submission" date="2017-01" db="EMBL/GenBank/DDBJ databases">
        <authorList>
            <person name="Brunel B."/>
        </authorList>
    </citation>
    <scope>NUCLEOTIDE SEQUENCE [LARGE SCALE GENOMIC DNA]</scope>
</reference>
<organism evidence="1 2">
    <name type="scientific">Mesorhizobium prunaredense</name>
    <dbReference type="NCBI Taxonomy" id="1631249"/>
    <lineage>
        <taxon>Bacteria</taxon>
        <taxon>Pseudomonadati</taxon>
        <taxon>Pseudomonadota</taxon>
        <taxon>Alphaproteobacteria</taxon>
        <taxon>Hyphomicrobiales</taxon>
        <taxon>Phyllobacteriaceae</taxon>
        <taxon>Mesorhizobium</taxon>
    </lineage>
</organism>
<dbReference type="Proteomes" id="UP000188388">
    <property type="component" value="Unassembled WGS sequence"/>
</dbReference>
<protein>
    <submittedName>
        <fullName evidence="1">Uncharacterized protein</fullName>
    </submittedName>
</protein>
<evidence type="ECO:0000313" key="1">
    <source>
        <dbReference type="EMBL" id="SIT58581.1"/>
    </source>
</evidence>
<accession>A0A1R3VJH5</accession>
<gene>
    <name evidence="1" type="ORF">BQ8794_50683</name>
</gene>
<sequence length="85" mass="10584">MADIQSPRKLNTKMNTEWCRRRPRRGLSVQSRRRRRERTRRRPVFLPKDVFKFFQIDSEYFSTRKSRPQTLFRVSDSNTLWVRYC</sequence>